<dbReference type="SUPFAM" id="SSF55608">
    <property type="entry name" value="Homing endonucleases"/>
    <property type="match status" value="1"/>
</dbReference>
<dbReference type="Proteomes" id="UP000178486">
    <property type="component" value="Unassembled WGS sequence"/>
</dbReference>
<accession>A0A1F7JJ26</accession>
<gene>
    <name evidence="2" type="ORF">A3B56_00375</name>
</gene>
<feature type="domain" description="Homing endonuclease LAGLIDADG" evidence="1">
    <location>
        <begin position="7"/>
        <end position="178"/>
    </location>
</feature>
<reference evidence="2 3" key="1">
    <citation type="journal article" date="2016" name="Nat. Commun.">
        <title>Thousands of microbial genomes shed light on interconnected biogeochemical processes in an aquifer system.</title>
        <authorList>
            <person name="Anantharaman K."/>
            <person name="Brown C.T."/>
            <person name="Hug L.A."/>
            <person name="Sharon I."/>
            <person name="Castelle C.J."/>
            <person name="Probst A.J."/>
            <person name="Thomas B.C."/>
            <person name="Singh A."/>
            <person name="Wilkins M.J."/>
            <person name="Karaoz U."/>
            <person name="Brodie E.L."/>
            <person name="Williams K.H."/>
            <person name="Hubbard S.S."/>
            <person name="Banfield J.F."/>
        </authorList>
    </citation>
    <scope>NUCLEOTIDE SEQUENCE [LARGE SCALE GENOMIC DNA]</scope>
</reference>
<proteinExistence type="predicted"/>
<evidence type="ECO:0000313" key="2">
    <source>
        <dbReference type="EMBL" id="OGK55608.1"/>
    </source>
</evidence>
<evidence type="ECO:0000313" key="3">
    <source>
        <dbReference type="Proteomes" id="UP000178486"/>
    </source>
</evidence>
<sequence>MNEKTKAILVGLILGDGCLTPLTGNSNRSRLDMKGDDKNLSYLRWLHKKLQSVGVSDLKPKKNYHQHRFYTKTTKEIGKLRKIFYPKGKKTIPEDIKKFLNNPLTLAVWYQDDGNLDCRDKYHYNAMFATYCFSFNECKLLAKTLRENFDLDVRVCRCKMRGKLRWRLYVTSKSMNRFINLVKPFVNPCFNYKIRKFN</sequence>
<dbReference type="EMBL" id="MGAU01000007">
    <property type="protein sequence ID" value="OGK55608.1"/>
    <property type="molecule type" value="Genomic_DNA"/>
</dbReference>
<dbReference type="InterPro" id="IPR027434">
    <property type="entry name" value="Homing_endonucl"/>
</dbReference>
<dbReference type="InterPro" id="IPR004860">
    <property type="entry name" value="LAGLIDADG_dom"/>
</dbReference>
<name>A0A1F7JJ26_9BACT</name>
<dbReference type="Pfam" id="PF03161">
    <property type="entry name" value="LAGLIDADG_2"/>
    <property type="match status" value="1"/>
</dbReference>
<organism evidence="2 3">
    <name type="scientific">Candidatus Roizmanbacteria bacterium RIFCSPLOWO2_01_FULL_45_11</name>
    <dbReference type="NCBI Taxonomy" id="1802070"/>
    <lineage>
        <taxon>Bacteria</taxon>
        <taxon>Candidatus Roizmaniibacteriota</taxon>
    </lineage>
</organism>
<evidence type="ECO:0000259" key="1">
    <source>
        <dbReference type="Pfam" id="PF03161"/>
    </source>
</evidence>
<dbReference type="GO" id="GO:0004519">
    <property type="term" value="F:endonuclease activity"/>
    <property type="evidence" value="ECO:0007669"/>
    <property type="project" value="InterPro"/>
</dbReference>
<protein>
    <recommendedName>
        <fullName evidence="1">Homing endonuclease LAGLIDADG domain-containing protein</fullName>
    </recommendedName>
</protein>
<dbReference type="Gene3D" id="3.10.28.10">
    <property type="entry name" value="Homing endonucleases"/>
    <property type="match status" value="2"/>
</dbReference>
<comment type="caution">
    <text evidence="2">The sequence shown here is derived from an EMBL/GenBank/DDBJ whole genome shotgun (WGS) entry which is preliminary data.</text>
</comment>
<dbReference type="AlphaFoldDB" id="A0A1F7JJ26"/>